<feature type="domain" description="Transglutaminase-like" evidence="2">
    <location>
        <begin position="172"/>
        <end position="248"/>
    </location>
</feature>
<dbReference type="Pfam" id="PF01841">
    <property type="entry name" value="Transglut_core"/>
    <property type="match status" value="1"/>
</dbReference>
<dbReference type="InterPro" id="IPR002931">
    <property type="entry name" value="Transglutaminase-like"/>
</dbReference>
<keyword evidence="4" id="KW-1185">Reference proteome</keyword>
<dbReference type="STRING" id="1365950.SAMN05428963_11318"/>
<accession>A0A1T4SRH5</accession>
<feature type="region of interest" description="Disordered" evidence="1">
    <location>
        <begin position="1118"/>
        <end position="1144"/>
    </location>
</feature>
<protein>
    <submittedName>
        <fullName evidence="3">Uncharacterized conserved protein, DUF2126 family</fullName>
    </submittedName>
</protein>
<dbReference type="InterPro" id="IPR018667">
    <property type="entry name" value="DUF2126"/>
</dbReference>
<dbReference type="OrthoDB" id="9804023at2"/>
<organism evidence="3 4">
    <name type="scientific">Consotaella salsifontis</name>
    <dbReference type="NCBI Taxonomy" id="1365950"/>
    <lineage>
        <taxon>Bacteria</taxon>
        <taxon>Pseudomonadati</taxon>
        <taxon>Pseudomonadota</taxon>
        <taxon>Alphaproteobacteria</taxon>
        <taxon>Hyphomicrobiales</taxon>
        <taxon>Aurantimonadaceae</taxon>
        <taxon>Consotaella</taxon>
    </lineage>
</organism>
<dbReference type="InterPro" id="IPR013589">
    <property type="entry name" value="Bac_transglu_N"/>
</dbReference>
<name>A0A1T4SRH5_9HYPH</name>
<dbReference type="SMART" id="SM00460">
    <property type="entry name" value="TGc"/>
    <property type="match status" value="1"/>
</dbReference>
<dbReference type="Proteomes" id="UP000190135">
    <property type="component" value="Unassembled WGS sequence"/>
</dbReference>
<feature type="region of interest" description="Disordered" evidence="1">
    <location>
        <begin position="580"/>
        <end position="629"/>
    </location>
</feature>
<feature type="compositionally biased region" description="Gly residues" evidence="1">
    <location>
        <begin position="620"/>
        <end position="629"/>
    </location>
</feature>
<dbReference type="RefSeq" id="WP_078709524.1">
    <property type="nucleotide sequence ID" value="NZ_FUXL01000013.1"/>
</dbReference>
<evidence type="ECO:0000256" key="1">
    <source>
        <dbReference type="SAM" id="MobiDB-lite"/>
    </source>
</evidence>
<dbReference type="Pfam" id="PF09899">
    <property type="entry name" value="DUF2126"/>
    <property type="match status" value="1"/>
</dbReference>
<gene>
    <name evidence="3" type="ORF">SAMN05428963_11318</name>
</gene>
<dbReference type="PANTHER" id="PTHR33490">
    <property type="entry name" value="BLR5614 PROTEIN-RELATED"/>
    <property type="match status" value="1"/>
</dbReference>
<dbReference type="EMBL" id="FUXL01000013">
    <property type="protein sequence ID" value="SKA30491.1"/>
    <property type="molecule type" value="Genomic_DNA"/>
</dbReference>
<evidence type="ECO:0000259" key="2">
    <source>
        <dbReference type="SMART" id="SM00460"/>
    </source>
</evidence>
<dbReference type="Pfam" id="PF08379">
    <property type="entry name" value="Bact_transglu_N"/>
    <property type="match status" value="1"/>
</dbReference>
<proteinExistence type="predicted"/>
<dbReference type="PANTHER" id="PTHR33490:SF1">
    <property type="entry name" value="SLL1233 PROTEIN"/>
    <property type="match status" value="1"/>
</dbReference>
<dbReference type="AlphaFoldDB" id="A0A1T4SRH5"/>
<evidence type="ECO:0000313" key="3">
    <source>
        <dbReference type="EMBL" id="SKA30491.1"/>
    </source>
</evidence>
<dbReference type="Gene3D" id="3.10.620.30">
    <property type="match status" value="1"/>
</dbReference>
<dbReference type="InterPro" id="IPR038765">
    <property type="entry name" value="Papain-like_cys_pep_sf"/>
</dbReference>
<sequence>MSILAALHHVTHYRYDRPVTLAPQTIRLRPAPHSKTRVASYSLKVTPKEHFINWQQDPFGNYLARFVFPEKANEFKIEVDLLADMTVYNPFDFFVEDYATEWPFTYAEPLGSDLEPYLEREPAGPRLQTFLAELDRSEKHTVNFLVGLNQKLEQAIDYLIRMEPGVQNPEETLEKGSGSCRDTSWLLVQILRHLGFAARFVSGYLIQLKPDIVALDGPPGTDHDFTDLHAWAEVYLPGAGWIGLDPTSGLLTGESHVPLAATPHYHSAAPISGAVDYAEVEFSFDMSVERIAERPRVSHPFSDESWAALDALGEAVDEELRRNDVRLTMGGEPTFVSIDDFQSPEWNTEATGPQKRGLADALIRRLQKRFAPGGFLHFGQGKWYPGETLPRWTFSLYWRKDGKPIWKKPDLVAREADQRAVTAEDAAVFTRAVAAELGVDPDNAAPAFEDPAYWLVKEAQLPENVDPTDPKLEDPEERARISRVFDRGLTHPSGYVLPIQAWQGRGLKWISERWSTRRGKLYLTPGDSPVGYRLPLSSLPYLPPSTFPYIFPSDPTVPSGPLPEPQEFGPGRDQMRIAAPAGQSQSPSGGLQAMGGMAQGQRLASDGALPPMGTQSMGGMSQGPGGRSFGPGPDIVGYVRTALSIEPRDGKLCVFMPPTETVEAYLDLLGAVEAVAEEKGVPVQIEGYQPPHDPRMNVIRVAPDPGVIEVNIHPADTWRDAVDITTAIYEEARLTRLGTDKFMIDGRHAGTGGGNHVVVGGATPLDSPFLRRPDLLKSLVLTWQRHPSLSYLFSGLFIGPTSQAPRIDEARHDQLYELEIAMDHVPPPGSGMAPPPWLVDRLFRNLLIDVTGNTHRSEICIDKLYSPDGPTGRLGLIEFRGFEMPPDARMSLAQQLLIRALIAKFWKEPASGKFVRWGTRLHDRFMLPEFVWGDFLEVVADLNRSGYAVRPEWFEAQAEFRFPFCGRIEREGVSLELRQALEPWHVMGETGAIGGTVRFVDSSVERLQVKVSGLEDGRHVVTCNGRRVPLVPGRKNGDWVAGVRFKAWQPASGLHPTIPVHAPLTFDLYDTWTGRSLGGCVYHVAHPGGRNYETFPVNAYEAEARRLARFEDIGHTAGGFVPPSEVPDPTFPTTLDLRRPAHLS</sequence>
<reference evidence="3 4" key="1">
    <citation type="submission" date="2017-02" db="EMBL/GenBank/DDBJ databases">
        <authorList>
            <person name="Peterson S.W."/>
        </authorList>
    </citation>
    <scope>NUCLEOTIDE SEQUENCE [LARGE SCALE GENOMIC DNA]</scope>
    <source>
        <strain evidence="3 4">USBA 369</strain>
    </source>
</reference>
<dbReference type="SUPFAM" id="SSF54001">
    <property type="entry name" value="Cysteine proteinases"/>
    <property type="match status" value="1"/>
</dbReference>
<evidence type="ECO:0000313" key="4">
    <source>
        <dbReference type="Proteomes" id="UP000190135"/>
    </source>
</evidence>
<feature type="compositionally biased region" description="Low complexity" evidence="1">
    <location>
        <begin position="589"/>
        <end position="619"/>
    </location>
</feature>